<evidence type="ECO:0000256" key="8">
    <source>
        <dbReference type="ARBA" id="ARBA00048668"/>
    </source>
</evidence>
<evidence type="ECO:0000256" key="2">
    <source>
        <dbReference type="ARBA" id="ARBA00010897"/>
    </source>
</evidence>
<dbReference type="SUPFAM" id="SSF54675">
    <property type="entry name" value="Nicotinate/Quinolinate PRTase N-terminal domain-like"/>
    <property type="match status" value="1"/>
</dbReference>
<evidence type="ECO:0000259" key="12">
    <source>
        <dbReference type="Pfam" id="PF17956"/>
    </source>
</evidence>
<dbReference type="NCBIfam" id="TIGR01513">
    <property type="entry name" value="NAPRTase_put"/>
    <property type="match status" value="1"/>
</dbReference>
<keyword evidence="14" id="KW-1185">Reference proteome</keyword>
<comment type="catalytic activity">
    <reaction evidence="8 9">
        <text>5-phospho-alpha-D-ribose 1-diphosphate + nicotinate + ATP + H2O = nicotinate beta-D-ribonucleotide + ADP + phosphate + diphosphate</text>
        <dbReference type="Rhea" id="RHEA:36163"/>
        <dbReference type="ChEBI" id="CHEBI:15377"/>
        <dbReference type="ChEBI" id="CHEBI:30616"/>
        <dbReference type="ChEBI" id="CHEBI:32544"/>
        <dbReference type="ChEBI" id="CHEBI:33019"/>
        <dbReference type="ChEBI" id="CHEBI:43474"/>
        <dbReference type="ChEBI" id="CHEBI:57502"/>
        <dbReference type="ChEBI" id="CHEBI:58017"/>
        <dbReference type="ChEBI" id="CHEBI:456216"/>
        <dbReference type="EC" id="6.3.4.21"/>
    </reaction>
</comment>
<dbReference type="InterPro" id="IPR007229">
    <property type="entry name" value="Nic_PRibTrfase-Fam"/>
</dbReference>
<dbReference type="PIRSF" id="PIRSF000484">
    <property type="entry name" value="NAPRT"/>
    <property type="match status" value="1"/>
</dbReference>
<dbReference type="Pfam" id="PF04095">
    <property type="entry name" value="NAPRTase"/>
    <property type="match status" value="1"/>
</dbReference>
<keyword evidence="4" id="KW-0597">Phosphoprotein</keyword>
<protein>
    <recommendedName>
        <fullName evidence="3 9">Nicotinate phosphoribosyltransferase</fullName>
        <ecNumber evidence="3 9">6.3.4.21</ecNumber>
    </recommendedName>
</protein>
<evidence type="ECO:0000256" key="6">
    <source>
        <dbReference type="ARBA" id="ARBA00022642"/>
    </source>
</evidence>
<evidence type="ECO:0000259" key="11">
    <source>
        <dbReference type="Pfam" id="PF17767"/>
    </source>
</evidence>
<organism evidence="13 14">
    <name type="scientific">Saccharopolyspora rosea</name>
    <dbReference type="NCBI Taxonomy" id="524884"/>
    <lineage>
        <taxon>Bacteria</taxon>
        <taxon>Bacillati</taxon>
        <taxon>Actinomycetota</taxon>
        <taxon>Actinomycetes</taxon>
        <taxon>Pseudonocardiales</taxon>
        <taxon>Pseudonocardiaceae</taxon>
        <taxon>Saccharopolyspora</taxon>
    </lineage>
</organism>
<dbReference type="RefSeq" id="WP_345600213.1">
    <property type="nucleotide sequence ID" value="NZ_BAABLT010000006.1"/>
</dbReference>
<evidence type="ECO:0000256" key="9">
    <source>
        <dbReference type="RuleBase" id="RU365100"/>
    </source>
</evidence>
<dbReference type="Pfam" id="PF17956">
    <property type="entry name" value="NAPRTase_C"/>
    <property type="match status" value="1"/>
</dbReference>
<evidence type="ECO:0000259" key="10">
    <source>
        <dbReference type="Pfam" id="PF04095"/>
    </source>
</evidence>
<evidence type="ECO:0000256" key="7">
    <source>
        <dbReference type="ARBA" id="ARBA00022679"/>
    </source>
</evidence>
<evidence type="ECO:0000313" key="14">
    <source>
        <dbReference type="Proteomes" id="UP001597018"/>
    </source>
</evidence>
<dbReference type="InterPro" id="IPR041619">
    <property type="entry name" value="NAPRTase_C"/>
</dbReference>
<keyword evidence="7 9" id="KW-0808">Transferase</keyword>
<dbReference type="PANTHER" id="PTHR11098:SF1">
    <property type="entry name" value="NICOTINATE PHOSPHORIBOSYLTRANSFERASE"/>
    <property type="match status" value="1"/>
</dbReference>
<comment type="function">
    <text evidence="9">Catalyzes the first step in the biosynthesis of NAD from nicotinic acid, the ATP-dependent synthesis of beta-nicotinate D-ribonucleotide from nicotinate and 5-phospho-D-ribose 1-phosphate.</text>
</comment>
<feature type="domain" description="Nicotinate phosphoribosyltransferase N-terminal" evidence="11">
    <location>
        <begin position="4"/>
        <end position="125"/>
    </location>
</feature>
<dbReference type="NCBIfam" id="NF009131">
    <property type="entry name" value="PRK12484.1"/>
    <property type="match status" value="1"/>
</dbReference>
<sequence length="447" mass="47814">MTGLCTDLYEIRMAASYLRRGMLAPATFSLFARRLPPSRGFLVAAGLADCLDFLERLHFDAAELDHLADVVHLPAGDVAALAELRFTGDVWAVPEGRVVFGGEPLLEVTAPLPQAQLVETALLNFATFQSSVASKAARCRIAAPEADLIDFAARRTHGLDAARAVARASALVGFAGTSYVQAAREFDLPAAGTMAHSYVEAFPDERAAFRAFAEDFPDSAIFLVDTYDTPHGVRTAIEVAGELPRGIGIRLDSGDLGELAVQARRQLDAAGLTGARIMASGGLDEHQLAALVSSGAPIDAYGVGTKVGVSADAPSLDSAYKLVEYDGRPVMKLSAGKLTAPGAKQVHRGTAGRDDVLALRGEPVAEGREPVLEPVMRAGVRTSRDDSIRAARRRFEQDLRWLPEQARRLTDPTPVGVTWSASLHRRAAELRRTLEIRHGVRAEVAPP</sequence>
<dbReference type="CDD" id="cd01570">
    <property type="entry name" value="NAPRTase_A"/>
    <property type="match status" value="1"/>
</dbReference>
<dbReference type="NCBIfam" id="NF006696">
    <property type="entry name" value="PRK09243.1-3"/>
    <property type="match status" value="1"/>
</dbReference>
<dbReference type="InterPro" id="IPR040727">
    <property type="entry name" value="NAPRTase_N"/>
</dbReference>
<dbReference type="InterPro" id="IPR013785">
    <property type="entry name" value="Aldolase_TIM"/>
</dbReference>
<evidence type="ECO:0000256" key="3">
    <source>
        <dbReference type="ARBA" id="ARBA00013236"/>
    </source>
</evidence>
<dbReference type="InterPro" id="IPR036068">
    <property type="entry name" value="Nicotinate_pribotase-like_C"/>
</dbReference>
<comment type="caution">
    <text evidence="13">The sequence shown here is derived from an EMBL/GenBank/DDBJ whole genome shotgun (WGS) entry which is preliminary data.</text>
</comment>
<proteinExistence type="inferred from homology"/>
<feature type="domain" description="Nicotinate/nicotinamide phosphoribosyltransferase" evidence="10">
    <location>
        <begin position="148"/>
        <end position="311"/>
    </location>
</feature>
<comment type="pathway">
    <text evidence="1 9">Cofactor biosynthesis; NAD(+) biosynthesis; nicotinate D-ribonucleotide from nicotinate: step 1/1.</text>
</comment>
<feature type="domain" description="Nicotinate phosphoribosyltransferase C-terminal" evidence="12">
    <location>
        <begin position="369"/>
        <end position="424"/>
    </location>
</feature>
<dbReference type="Pfam" id="PF17767">
    <property type="entry name" value="NAPRTase_N"/>
    <property type="match status" value="1"/>
</dbReference>
<dbReference type="Proteomes" id="UP001597018">
    <property type="component" value="Unassembled WGS sequence"/>
</dbReference>
<dbReference type="InterPro" id="IPR006405">
    <property type="entry name" value="Nic_PRibTrfase_pncB"/>
</dbReference>
<keyword evidence="5 9" id="KW-0436">Ligase</keyword>
<evidence type="ECO:0000313" key="13">
    <source>
        <dbReference type="EMBL" id="MFD0920653.1"/>
    </source>
</evidence>
<gene>
    <name evidence="13" type="ORF">ACFQ16_12940</name>
</gene>
<comment type="similarity">
    <text evidence="2 9">Belongs to the NAPRTase family.</text>
</comment>
<reference evidence="14" key="1">
    <citation type="journal article" date="2019" name="Int. J. Syst. Evol. Microbiol.">
        <title>The Global Catalogue of Microorganisms (GCM) 10K type strain sequencing project: providing services to taxonomists for standard genome sequencing and annotation.</title>
        <authorList>
            <consortium name="The Broad Institute Genomics Platform"/>
            <consortium name="The Broad Institute Genome Sequencing Center for Infectious Disease"/>
            <person name="Wu L."/>
            <person name="Ma J."/>
        </authorList>
    </citation>
    <scope>NUCLEOTIDE SEQUENCE [LARGE SCALE GENOMIC DNA]</scope>
    <source>
        <strain evidence="14">CCUG 56401</strain>
    </source>
</reference>
<dbReference type="GO" id="GO:0004516">
    <property type="term" value="F:nicotinate phosphoribosyltransferase activity"/>
    <property type="evidence" value="ECO:0007669"/>
    <property type="project" value="UniProtKB-EC"/>
</dbReference>
<evidence type="ECO:0000256" key="4">
    <source>
        <dbReference type="ARBA" id="ARBA00022553"/>
    </source>
</evidence>
<dbReference type="EC" id="6.3.4.21" evidence="3 9"/>
<keyword evidence="13" id="KW-0328">Glycosyltransferase</keyword>
<dbReference type="Gene3D" id="3.20.140.10">
    <property type="entry name" value="nicotinate phosphoribosyltransferase"/>
    <property type="match status" value="1"/>
</dbReference>
<accession>A0ABW3FSJ8</accession>
<dbReference type="Gene3D" id="3.20.20.70">
    <property type="entry name" value="Aldolase class I"/>
    <property type="match status" value="1"/>
</dbReference>
<dbReference type="InterPro" id="IPR041525">
    <property type="entry name" value="N/Namide_PRibTrfase"/>
</dbReference>
<evidence type="ECO:0000256" key="1">
    <source>
        <dbReference type="ARBA" id="ARBA00004952"/>
    </source>
</evidence>
<name>A0ABW3FSJ8_9PSEU</name>
<keyword evidence="6 9" id="KW-0662">Pyridine nucleotide biosynthesis</keyword>
<dbReference type="SUPFAM" id="SSF51690">
    <property type="entry name" value="Nicotinate/Quinolinate PRTase C-terminal domain-like"/>
    <property type="match status" value="1"/>
</dbReference>
<comment type="PTM">
    <text evidence="9">Transiently phosphorylated on a His residue during the reaction cycle. Phosphorylation strongly increases the affinity for substrates and increases the rate of nicotinate D-ribonucleotide production. Dephosphorylation regenerates the low-affinity form of the enzyme, leading to product release.</text>
</comment>
<dbReference type="PANTHER" id="PTHR11098">
    <property type="entry name" value="NICOTINATE PHOSPHORIBOSYLTRANSFERASE"/>
    <property type="match status" value="1"/>
</dbReference>
<dbReference type="EMBL" id="JBHTIW010000008">
    <property type="protein sequence ID" value="MFD0920653.1"/>
    <property type="molecule type" value="Genomic_DNA"/>
</dbReference>
<dbReference type="GO" id="GO:0016757">
    <property type="term" value="F:glycosyltransferase activity"/>
    <property type="evidence" value="ECO:0007669"/>
    <property type="project" value="UniProtKB-KW"/>
</dbReference>
<evidence type="ECO:0000256" key="5">
    <source>
        <dbReference type="ARBA" id="ARBA00022598"/>
    </source>
</evidence>